<reference evidence="3" key="1">
    <citation type="journal article" date="2020" name="mSystems">
        <title>Genome- and Community-Level Interaction Insights into Carbon Utilization and Element Cycling Functions of Hydrothermarchaeota in Hydrothermal Sediment.</title>
        <authorList>
            <person name="Zhou Z."/>
            <person name="Liu Y."/>
            <person name="Xu W."/>
            <person name="Pan J."/>
            <person name="Luo Z.H."/>
            <person name="Li M."/>
        </authorList>
    </citation>
    <scope>NUCLEOTIDE SEQUENCE [LARGE SCALE GENOMIC DNA]</scope>
    <source>
        <strain evidence="3">SpSt-961</strain>
    </source>
</reference>
<dbReference type="Pfam" id="PF01814">
    <property type="entry name" value="Hemerythrin"/>
    <property type="match status" value="1"/>
</dbReference>
<dbReference type="NCBIfam" id="TIGR00229">
    <property type="entry name" value="sensory_box"/>
    <property type="match status" value="1"/>
</dbReference>
<dbReference type="EMBL" id="DTOZ01000029">
    <property type="protein sequence ID" value="HGE77551.1"/>
    <property type="molecule type" value="Genomic_DNA"/>
</dbReference>
<gene>
    <name evidence="3" type="ORF">ENX68_00935</name>
</gene>
<dbReference type="SUPFAM" id="SSF55785">
    <property type="entry name" value="PYP-like sensor domain (PAS domain)"/>
    <property type="match status" value="1"/>
</dbReference>
<dbReference type="AlphaFoldDB" id="A0A7V3RG89"/>
<dbReference type="InterPro" id="IPR007380">
    <property type="entry name" value="DUF438"/>
</dbReference>
<dbReference type="Gene3D" id="3.30.450.20">
    <property type="entry name" value="PAS domain"/>
    <property type="match status" value="1"/>
</dbReference>
<dbReference type="PANTHER" id="PTHR39966">
    <property type="entry name" value="BLL2471 PROTEIN-RELATED"/>
    <property type="match status" value="1"/>
</dbReference>
<feature type="domain" description="Hemerythrin-like" evidence="1">
    <location>
        <begin position="89"/>
        <end position="207"/>
    </location>
</feature>
<feature type="domain" description="DUF438" evidence="2">
    <location>
        <begin position="14"/>
        <end position="79"/>
    </location>
</feature>
<protein>
    <submittedName>
        <fullName evidence="3">DUF438 domain-containing protein</fullName>
    </submittedName>
</protein>
<accession>A0A7V3RG89</accession>
<dbReference type="InterPro" id="IPR035965">
    <property type="entry name" value="PAS-like_dom_sf"/>
</dbReference>
<dbReference type="GO" id="GO:0005886">
    <property type="term" value="C:plasma membrane"/>
    <property type="evidence" value="ECO:0007669"/>
    <property type="project" value="TreeGrafter"/>
</dbReference>
<dbReference type="Gene3D" id="1.20.120.520">
    <property type="entry name" value="nmb1532 protein domain like"/>
    <property type="match status" value="1"/>
</dbReference>
<dbReference type="Pfam" id="PF04282">
    <property type="entry name" value="DUF438"/>
    <property type="match status" value="1"/>
</dbReference>
<evidence type="ECO:0000259" key="2">
    <source>
        <dbReference type="Pfam" id="PF04282"/>
    </source>
</evidence>
<name>A0A7V3RG89_UNCW3</name>
<evidence type="ECO:0000313" key="3">
    <source>
        <dbReference type="EMBL" id="HGE77551.1"/>
    </source>
</evidence>
<dbReference type="InterPro" id="IPR000014">
    <property type="entry name" value="PAS"/>
</dbReference>
<dbReference type="InterPro" id="IPR012312">
    <property type="entry name" value="Hemerythrin-like"/>
</dbReference>
<dbReference type="PANTHER" id="PTHR39966:SF3">
    <property type="entry name" value="DUF438 DOMAIN-CONTAINING PROTEIN"/>
    <property type="match status" value="1"/>
</dbReference>
<organism evidence="3">
    <name type="scientific">candidate division WOR-3 bacterium</name>
    <dbReference type="NCBI Taxonomy" id="2052148"/>
    <lineage>
        <taxon>Bacteria</taxon>
        <taxon>Bacteria division WOR-3</taxon>
    </lineage>
</organism>
<proteinExistence type="predicted"/>
<sequence>MDKVINKEEKKRFIRELILKLHQGLPVEEAKDILLKEIGTITSTEIAEIEQSLINEGTSPDEIKKFCNVHALLFESAIKQELKPESSSHPVSLFKLENRAIEKILAQLKTAKEKGLIEELLKNLKEIEIHYTRKEQLLFPYLEKKGFFGPSKVMWGKDNEIRELLRNALEKIAITPLGDYISTYLNPLIEEIEGMIFKEENILFPTAMEKLDPEDWIEILKESVNVGYAFIEPPKSLEALIKDLRQSLIEQAIFTDGEIRFPSGGLNLEELLAILNNLPVDLTFVDKDDRVRYFSETKERIFLRPRAVIGRDVRNCHPPQSLDKVEKIINDFKEGKRDVASFWINFKGRLIYIRYFAIRDSLGRYLGTLEVTQDITEIKKLEGERRLLDEGD</sequence>
<evidence type="ECO:0000259" key="1">
    <source>
        <dbReference type="Pfam" id="PF01814"/>
    </source>
</evidence>
<dbReference type="Pfam" id="PF13596">
    <property type="entry name" value="PAS_10"/>
    <property type="match status" value="1"/>
</dbReference>
<comment type="caution">
    <text evidence="3">The sequence shown here is derived from an EMBL/GenBank/DDBJ whole genome shotgun (WGS) entry which is preliminary data.</text>
</comment>